<gene>
    <name evidence="1" type="ORF">FRD01_14905</name>
</gene>
<protein>
    <submittedName>
        <fullName evidence="1">Uncharacterized protein</fullName>
    </submittedName>
</protein>
<dbReference type="Proteomes" id="UP000321595">
    <property type="component" value="Chromosome"/>
</dbReference>
<dbReference type="SUPFAM" id="SSF50998">
    <property type="entry name" value="Quinoprotein alcohol dehydrogenase-like"/>
    <property type="match status" value="1"/>
</dbReference>
<name>A0A5B8XTQ8_9DELT</name>
<dbReference type="Gene3D" id="2.80.10.50">
    <property type="match status" value="1"/>
</dbReference>
<dbReference type="EMBL" id="CP042467">
    <property type="protein sequence ID" value="QED28497.1"/>
    <property type="molecule type" value="Genomic_DNA"/>
</dbReference>
<proteinExistence type="predicted"/>
<sequence length="419" mass="43931">MNWSKFVVASAAVWAFGCGSDSDDGGRVNNPQENNGSSDFTQVWSYGFDFEFVTSRVVAVENGLVLAGNVGPTIRVIRLNSSYEPLWAQDITGTSYLSDLDVDSEGRIVMVAQAGADPGFIIRLNSDGSLDRSVSAAGGYFQDLAMLDDGGFMLNDGVRLDTNLEVVSRGTASGDRVVKTSDGYAFLSARDLALMGRSSGVLVRKADEDANLVWQSFSSPSPANYTAVGIREMPDGSIMAAASGDTNAGHTLVVAVFEADGTHRTTVQPTFSTLDQNGYSVPLQFGSGIAFLPDGQNTYASFVANSGGLGSDVRTQITARLGADGNVTGALFNGGGLAKHGSSLVVAHMNNLISTNTMESECIQSPAVGGGVIESQTEFKGIDEINGNPRNYEIVEHTVTVSPSPEVVLSTTCPSEPDA</sequence>
<keyword evidence="2" id="KW-1185">Reference proteome</keyword>
<evidence type="ECO:0000313" key="2">
    <source>
        <dbReference type="Proteomes" id="UP000321595"/>
    </source>
</evidence>
<dbReference type="InterPro" id="IPR011047">
    <property type="entry name" value="Quinoprotein_ADH-like_sf"/>
</dbReference>
<dbReference type="OrthoDB" id="9805017at2"/>
<dbReference type="AlphaFoldDB" id="A0A5B8XTQ8"/>
<reference evidence="1 2" key="1">
    <citation type="submission" date="2019-08" db="EMBL/GenBank/DDBJ databases">
        <authorList>
            <person name="Liang Q."/>
        </authorList>
    </citation>
    <scope>NUCLEOTIDE SEQUENCE [LARGE SCALE GENOMIC DNA]</scope>
    <source>
        <strain evidence="1 2">V1718</strain>
    </source>
</reference>
<evidence type="ECO:0000313" key="1">
    <source>
        <dbReference type="EMBL" id="QED28497.1"/>
    </source>
</evidence>
<accession>A0A5B8XTQ8</accession>
<dbReference type="RefSeq" id="WP_146960972.1">
    <property type="nucleotide sequence ID" value="NZ_CP042467.1"/>
</dbReference>
<organism evidence="1 2">
    <name type="scientific">Microvenator marinus</name>
    <dbReference type="NCBI Taxonomy" id="2600177"/>
    <lineage>
        <taxon>Bacteria</taxon>
        <taxon>Deltaproteobacteria</taxon>
        <taxon>Bradymonadales</taxon>
        <taxon>Microvenatoraceae</taxon>
        <taxon>Microvenator</taxon>
    </lineage>
</organism>
<dbReference type="KEGG" id="bbae:FRD01_14905"/>
<dbReference type="PROSITE" id="PS51257">
    <property type="entry name" value="PROKAR_LIPOPROTEIN"/>
    <property type="match status" value="1"/>
</dbReference>